<dbReference type="Gene3D" id="1.10.20.10">
    <property type="entry name" value="Histone, subunit A"/>
    <property type="match status" value="1"/>
</dbReference>
<dbReference type="PANTHER" id="PTHR46172:SF1">
    <property type="entry name" value="DNA POLYMERASE EPSILON SUBUNIT 3"/>
    <property type="match status" value="1"/>
</dbReference>
<evidence type="ECO:0000259" key="4">
    <source>
        <dbReference type="Pfam" id="PF00808"/>
    </source>
</evidence>
<name>A0AAW1TF60_9CHLO</name>
<evidence type="ECO:0000256" key="1">
    <source>
        <dbReference type="ARBA" id="ARBA00004123"/>
    </source>
</evidence>
<evidence type="ECO:0000313" key="6">
    <source>
        <dbReference type="Proteomes" id="UP001485043"/>
    </source>
</evidence>
<dbReference type="SUPFAM" id="SSF47113">
    <property type="entry name" value="Histone-fold"/>
    <property type="match status" value="1"/>
</dbReference>
<dbReference type="InterPro" id="IPR051377">
    <property type="entry name" value="DNA_Pol-Epsilon_Subunit"/>
</dbReference>
<dbReference type="Pfam" id="PF00808">
    <property type="entry name" value="CBFD_NFYB_HMF"/>
    <property type="match status" value="1"/>
</dbReference>
<feature type="region of interest" description="Disordered" evidence="3">
    <location>
        <begin position="106"/>
        <end position="188"/>
    </location>
</feature>
<evidence type="ECO:0000256" key="2">
    <source>
        <dbReference type="ARBA" id="ARBA00023242"/>
    </source>
</evidence>
<dbReference type="Proteomes" id="UP001485043">
    <property type="component" value="Unassembled WGS sequence"/>
</dbReference>
<proteinExistence type="predicted"/>
<keyword evidence="6" id="KW-1185">Reference proteome</keyword>
<evidence type="ECO:0000256" key="3">
    <source>
        <dbReference type="SAM" id="MobiDB-lite"/>
    </source>
</evidence>
<feature type="domain" description="Transcription factor CBF/NF-Y/archaeal histone" evidence="4">
    <location>
        <begin position="35"/>
        <end position="83"/>
    </location>
</feature>
<sequence length="188" mass="20805">MAAEDADLPKALVKRIVKAKLITLQPQAETDDQKREVQLNKDALLAFAESSKIFIAYVTATANDICKQAKRQIISGEDVATALEELEFDTFVGPIRQSLECFKRGNKEKNKRKAEQLKKRKAEKAEQAIHEPAEDSDKRLRPEDVGQPPAEEAYSDDEMIADAGAPPQHEAVQPQAVPLNDNRTAAVS</sequence>
<dbReference type="EMBL" id="JALJOV010000078">
    <property type="protein sequence ID" value="KAK9867564.1"/>
    <property type="molecule type" value="Genomic_DNA"/>
</dbReference>
<keyword evidence="2" id="KW-0539">Nucleus</keyword>
<dbReference type="GO" id="GO:0031490">
    <property type="term" value="F:chromatin DNA binding"/>
    <property type="evidence" value="ECO:0007669"/>
    <property type="project" value="TreeGrafter"/>
</dbReference>
<feature type="compositionally biased region" description="Basic and acidic residues" evidence="3">
    <location>
        <begin position="106"/>
        <end position="144"/>
    </location>
</feature>
<comment type="caution">
    <text evidence="5">The sequence shown here is derived from an EMBL/GenBank/DDBJ whole genome shotgun (WGS) entry which is preliminary data.</text>
</comment>
<gene>
    <name evidence="5" type="ORF">WJX84_002727</name>
</gene>
<dbReference type="GO" id="GO:0006272">
    <property type="term" value="P:leading strand elongation"/>
    <property type="evidence" value="ECO:0007669"/>
    <property type="project" value="TreeGrafter"/>
</dbReference>
<organism evidence="5 6">
    <name type="scientific">Apatococcus fuscideae</name>
    <dbReference type="NCBI Taxonomy" id="2026836"/>
    <lineage>
        <taxon>Eukaryota</taxon>
        <taxon>Viridiplantae</taxon>
        <taxon>Chlorophyta</taxon>
        <taxon>core chlorophytes</taxon>
        <taxon>Trebouxiophyceae</taxon>
        <taxon>Chlorellales</taxon>
        <taxon>Chlorellaceae</taxon>
        <taxon>Apatococcus</taxon>
    </lineage>
</organism>
<dbReference type="GO" id="GO:0006974">
    <property type="term" value="P:DNA damage response"/>
    <property type="evidence" value="ECO:0007669"/>
    <property type="project" value="TreeGrafter"/>
</dbReference>
<dbReference type="GO" id="GO:0008623">
    <property type="term" value="C:CHRAC"/>
    <property type="evidence" value="ECO:0007669"/>
    <property type="project" value="TreeGrafter"/>
</dbReference>
<evidence type="ECO:0000313" key="5">
    <source>
        <dbReference type="EMBL" id="KAK9867564.1"/>
    </source>
</evidence>
<dbReference type="AlphaFoldDB" id="A0AAW1TF60"/>
<protein>
    <recommendedName>
        <fullName evidence="4">Transcription factor CBF/NF-Y/archaeal histone domain-containing protein</fullName>
    </recommendedName>
</protein>
<dbReference type="GO" id="GO:0008622">
    <property type="term" value="C:epsilon DNA polymerase complex"/>
    <property type="evidence" value="ECO:0007669"/>
    <property type="project" value="TreeGrafter"/>
</dbReference>
<accession>A0AAW1TF60</accession>
<reference evidence="5 6" key="1">
    <citation type="journal article" date="2024" name="Nat. Commun.">
        <title>Phylogenomics reveals the evolutionary origins of lichenization in chlorophyte algae.</title>
        <authorList>
            <person name="Puginier C."/>
            <person name="Libourel C."/>
            <person name="Otte J."/>
            <person name="Skaloud P."/>
            <person name="Haon M."/>
            <person name="Grisel S."/>
            <person name="Petersen M."/>
            <person name="Berrin J.G."/>
            <person name="Delaux P.M."/>
            <person name="Dal Grande F."/>
            <person name="Keller J."/>
        </authorList>
    </citation>
    <scope>NUCLEOTIDE SEQUENCE [LARGE SCALE GENOMIC DNA]</scope>
    <source>
        <strain evidence="5 6">SAG 2523</strain>
    </source>
</reference>
<dbReference type="PANTHER" id="PTHR46172">
    <property type="entry name" value="DNA POLYMERASE EPSILON SUBUNIT 3"/>
    <property type="match status" value="1"/>
</dbReference>
<dbReference type="GO" id="GO:0031507">
    <property type="term" value="P:heterochromatin formation"/>
    <property type="evidence" value="ECO:0007669"/>
    <property type="project" value="TreeGrafter"/>
</dbReference>
<comment type="subcellular location">
    <subcellularLocation>
        <location evidence="1">Nucleus</location>
    </subcellularLocation>
</comment>
<dbReference type="InterPro" id="IPR003958">
    <property type="entry name" value="CBFA_NFYB_domain"/>
</dbReference>
<dbReference type="GO" id="GO:0046982">
    <property type="term" value="F:protein heterodimerization activity"/>
    <property type="evidence" value="ECO:0007669"/>
    <property type="project" value="InterPro"/>
</dbReference>
<dbReference type="CDD" id="cd22928">
    <property type="entry name" value="HFD_POLE3_DPB4"/>
    <property type="match status" value="1"/>
</dbReference>
<dbReference type="InterPro" id="IPR009072">
    <property type="entry name" value="Histone-fold"/>
</dbReference>